<evidence type="ECO:0000313" key="1">
    <source>
        <dbReference type="EMBL" id="KAI3804196.1"/>
    </source>
</evidence>
<organism evidence="1 2">
    <name type="scientific">Smallanthus sonchifolius</name>
    <dbReference type="NCBI Taxonomy" id="185202"/>
    <lineage>
        <taxon>Eukaryota</taxon>
        <taxon>Viridiplantae</taxon>
        <taxon>Streptophyta</taxon>
        <taxon>Embryophyta</taxon>
        <taxon>Tracheophyta</taxon>
        <taxon>Spermatophyta</taxon>
        <taxon>Magnoliopsida</taxon>
        <taxon>eudicotyledons</taxon>
        <taxon>Gunneridae</taxon>
        <taxon>Pentapetalae</taxon>
        <taxon>asterids</taxon>
        <taxon>campanulids</taxon>
        <taxon>Asterales</taxon>
        <taxon>Asteraceae</taxon>
        <taxon>Asteroideae</taxon>
        <taxon>Heliantheae alliance</taxon>
        <taxon>Millerieae</taxon>
        <taxon>Smallanthus</taxon>
    </lineage>
</organism>
<dbReference type="EMBL" id="CM042026">
    <property type="protein sequence ID" value="KAI3804196.1"/>
    <property type="molecule type" value="Genomic_DNA"/>
</dbReference>
<sequence>MSPSGGPIPPSKQPPDPPLEVPTVSLSSDSSKIDDRHRLFEGISASHPLSEAGAVGKSPPLSNGVQNRPSPYDRGSSGGATRRKGLRSARRENPQSGNPNFILRRYCRWGLGMPFGSCCGSSFVQKLEDFGFVCGQASQADTVTPSPAIPASAGLAAPGTSQASAGVVNSAAILQDADGFTIVNRKGKNKPIKLQKKKKQVVVKTISNGQKPIQRASISSGGGAKHGGNPTVSCPTGLGFNFARAVQGPKAKIFKPPVQDPSTKSQPLVPDSLAANSHRAGLVSSMEVDPPPLQSSNRFAALNDIAELDPFDQSVGTGTNFVELDIRASINRTTLVEASSNQSRPVPMQEDGPPIGHANAVGSEQEGEEGIPTTEKLVCQLNREHSDGARFLPASILSSPRLAVSNSICGEETVNWCPGEWDYFNDLCISLGLDPDYCIEDVESDTENGTAQFLSDLLNSGRPKSNHWRLLCYFGCGIWTDWDMGQQKPTFDWFYCGGGEQWLELARGVALEVPVPVGPAPPPLLIDGKMDKIQWLSVDGRKEEFRMDRAFQDLRIFVRMGKGMGGDWPFCTFRAIRVGGMVGYTASYQDFWKSFHSTYTFTKRGWTGLAFLGAWLLTRGDWNNKDRLFGSTREANDRRIDIWMNSGTQNWNNLHNSARTIVEMKTNFGKKDIDGRLDVAKTQSLNGLVLLVLFVLTPHSALECVK</sequence>
<reference evidence="1 2" key="2">
    <citation type="journal article" date="2022" name="Mol. Ecol. Resour.">
        <title>The genomes of chicory, endive, great burdock and yacon provide insights into Asteraceae paleo-polyploidization history and plant inulin production.</title>
        <authorList>
            <person name="Fan W."/>
            <person name="Wang S."/>
            <person name="Wang H."/>
            <person name="Wang A."/>
            <person name="Jiang F."/>
            <person name="Liu H."/>
            <person name="Zhao H."/>
            <person name="Xu D."/>
            <person name="Zhang Y."/>
        </authorList>
    </citation>
    <scope>NUCLEOTIDE SEQUENCE [LARGE SCALE GENOMIC DNA]</scope>
    <source>
        <strain evidence="2">cv. Yunnan</strain>
        <tissue evidence="1">Leaves</tissue>
    </source>
</reference>
<comment type="caution">
    <text evidence="1">The sequence shown here is derived from an EMBL/GenBank/DDBJ whole genome shotgun (WGS) entry which is preliminary data.</text>
</comment>
<dbReference type="Proteomes" id="UP001056120">
    <property type="component" value="Linkage Group LG09"/>
</dbReference>
<gene>
    <name evidence="1" type="ORF">L1987_25561</name>
</gene>
<name>A0ACB9I9M7_9ASTR</name>
<evidence type="ECO:0000313" key="2">
    <source>
        <dbReference type="Proteomes" id="UP001056120"/>
    </source>
</evidence>
<accession>A0ACB9I9M7</accession>
<keyword evidence="2" id="KW-1185">Reference proteome</keyword>
<proteinExistence type="predicted"/>
<reference evidence="2" key="1">
    <citation type="journal article" date="2022" name="Mol. Ecol. Resour.">
        <title>The genomes of chicory, endive, great burdock and yacon provide insights into Asteraceae palaeo-polyploidization history and plant inulin production.</title>
        <authorList>
            <person name="Fan W."/>
            <person name="Wang S."/>
            <person name="Wang H."/>
            <person name="Wang A."/>
            <person name="Jiang F."/>
            <person name="Liu H."/>
            <person name="Zhao H."/>
            <person name="Xu D."/>
            <person name="Zhang Y."/>
        </authorList>
    </citation>
    <scope>NUCLEOTIDE SEQUENCE [LARGE SCALE GENOMIC DNA]</scope>
    <source>
        <strain evidence="2">cv. Yunnan</strain>
    </source>
</reference>
<protein>
    <submittedName>
        <fullName evidence="1">Uncharacterized protein</fullName>
    </submittedName>
</protein>